<name>A0ABV5C1D5_9BACL</name>
<sequence length="191" mass="21996">MKTRDIDIRASLHSVLRELHKDDPNTLILDELGLCQGDARIDVAVVNGSINGYEIKSESDTLERLPRQTDAYNKVFDTVTILTASRFMEGLQDIIPDWWGITKTEMDNEGVVCFLPYRSPQQNPNIDPLALAQLLWREEALSILKERGLHKGLLSKPRRILWNALADQLELEDLQDEVRKKLKARTRWRAH</sequence>
<keyword evidence="2" id="KW-1185">Reference proteome</keyword>
<dbReference type="InterPro" id="IPR047729">
    <property type="entry name" value="Sce7726-like"/>
</dbReference>
<proteinExistence type="predicted"/>
<dbReference type="RefSeq" id="WP_375520471.1">
    <property type="nucleotide sequence ID" value="NZ_JBHIRY010000011.1"/>
</dbReference>
<evidence type="ECO:0000313" key="1">
    <source>
        <dbReference type="EMBL" id="MFB5761327.1"/>
    </source>
</evidence>
<gene>
    <name evidence="1" type="ORF">ACE5LO_13090</name>
</gene>
<comment type="caution">
    <text evidence="1">The sequence shown here is derived from an EMBL/GenBank/DDBJ whole genome shotgun (WGS) entry which is preliminary data.</text>
</comment>
<reference evidence="1 2" key="1">
    <citation type="submission" date="2024-09" db="EMBL/GenBank/DDBJ databases">
        <title>Paenibacillus zeirhizospherea sp. nov., isolated from surface of the maize (Zea mays) roots in a horticulture field, Hungary.</title>
        <authorList>
            <person name="Marton D."/>
            <person name="Farkas M."/>
            <person name="Bedics A."/>
            <person name="Toth E."/>
            <person name="Tancsics A."/>
            <person name="Boka K."/>
            <person name="Marati G."/>
            <person name="Kriszt B."/>
            <person name="Cserhati M."/>
        </authorList>
    </citation>
    <scope>NUCLEOTIDE SEQUENCE [LARGE SCALE GENOMIC DNA]</scope>
    <source>
        <strain evidence="1 2">JCM 18446</strain>
    </source>
</reference>
<organism evidence="1 2">
    <name type="scientific">Paenibacillus medicaginis</name>
    <dbReference type="NCBI Taxonomy" id="1470560"/>
    <lineage>
        <taxon>Bacteria</taxon>
        <taxon>Bacillati</taxon>
        <taxon>Bacillota</taxon>
        <taxon>Bacilli</taxon>
        <taxon>Bacillales</taxon>
        <taxon>Paenibacillaceae</taxon>
        <taxon>Paenibacillus</taxon>
    </lineage>
</organism>
<evidence type="ECO:0000313" key="2">
    <source>
        <dbReference type="Proteomes" id="UP001580430"/>
    </source>
</evidence>
<dbReference type="Proteomes" id="UP001580430">
    <property type="component" value="Unassembled WGS sequence"/>
</dbReference>
<protein>
    <submittedName>
        <fullName evidence="1">Sce7726 family protein</fullName>
    </submittedName>
</protein>
<accession>A0ABV5C1D5</accession>
<dbReference type="EMBL" id="JBHIRY010000011">
    <property type="protein sequence ID" value="MFB5761327.1"/>
    <property type="molecule type" value="Genomic_DNA"/>
</dbReference>
<dbReference type="NCBIfam" id="NF033832">
    <property type="entry name" value="sce7726_fam"/>
    <property type="match status" value="1"/>
</dbReference>